<organism evidence="2 3">
    <name type="scientific">Phytoactinopolyspora alkaliphila</name>
    <dbReference type="NCBI Taxonomy" id="1783498"/>
    <lineage>
        <taxon>Bacteria</taxon>
        <taxon>Bacillati</taxon>
        <taxon>Actinomycetota</taxon>
        <taxon>Actinomycetes</taxon>
        <taxon>Jiangellales</taxon>
        <taxon>Jiangellaceae</taxon>
        <taxon>Phytoactinopolyspora</taxon>
    </lineage>
</organism>
<keyword evidence="3" id="KW-1185">Reference proteome</keyword>
<dbReference type="AlphaFoldDB" id="A0A6N9YJ44"/>
<name>A0A6N9YJ44_9ACTN</name>
<proteinExistence type="predicted"/>
<evidence type="ECO:0000313" key="3">
    <source>
        <dbReference type="Proteomes" id="UP000469185"/>
    </source>
</evidence>
<accession>A0A6N9YJ44</accession>
<feature type="signal peptide" evidence="1">
    <location>
        <begin position="1"/>
        <end position="21"/>
    </location>
</feature>
<reference evidence="2 3" key="1">
    <citation type="submission" date="2020-02" db="EMBL/GenBank/DDBJ databases">
        <authorList>
            <person name="Li X.-J."/>
            <person name="Feng X.-M."/>
        </authorList>
    </citation>
    <scope>NUCLEOTIDE SEQUENCE [LARGE SCALE GENOMIC DNA]</scope>
    <source>
        <strain evidence="2 3">CGMCC 4.7225</strain>
    </source>
</reference>
<dbReference type="Proteomes" id="UP000469185">
    <property type="component" value="Unassembled WGS sequence"/>
</dbReference>
<gene>
    <name evidence="2" type="ORF">G1H11_06625</name>
</gene>
<feature type="chain" id="PRO_5026948612" evidence="1">
    <location>
        <begin position="22"/>
        <end position="156"/>
    </location>
</feature>
<evidence type="ECO:0000256" key="1">
    <source>
        <dbReference type="SAM" id="SignalP"/>
    </source>
</evidence>
<dbReference type="Pfam" id="PF10783">
    <property type="entry name" value="DUF2599"/>
    <property type="match status" value="1"/>
</dbReference>
<dbReference type="EMBL" id="JAAGOB010000003">
    <property type="protein sequence ID" value="NED94984.1"/>
    <property type="molecule type" value="Genomic_DNA"/>
</dbReference>
<sequence>MSIATAGAALVVAVSATAAGAAMGPFSRPDTSVPDAHVIAVRVTAWPGGSPVEAERPAAGGRYVENVEWVPDPHGRRLAVYPTDHGRYQAPAGEWEAAWAEVTALEPDADHPHMRDQFRCHVDFARIAEPDKPSWNLEMWRDDVGYFPTVMAGCNP</sequence>
<keyword evidence="1" id="KW-0732">Signal</keyword>
<comment type="caution">
    <text evidence="2">The sequence shown here is derived from an EMBL/GenBank/DDBJ whole genome shotgun (WGS) entry which is preliminary data.</text>
</comment>
<dbReference type="InterPro" id="IPR019719">
    <property type="entry name" value="DUF2599"/>
</dbReference>
<evidence type="ECO:0000313" key="2">
    <source>
        <dbReference type="EMBL" id="NED94984.1"/>
    </source>
</evidence>
<protein>
    <submittedName>
        <fullName evidence="2">DUF2599 domain-containing protein</fullName>
    </submittedName>
</protein>